<accession>A0AAV9RPY2</accession>
<sequence>MADATTDVKNCLQERPLYSKSSQSPEPVESALTLSVQAATDQRLDLCAPDAPRLSCAPFRAPGAPERRTDSTQMEVGTQHVTDLPRIHRQSSVVPASLRIDLQPVRASWGQMTTARCCLRLFCCRLGS</sequence>
<gene>
    <name evidence="2" type="ORF">CRENBAI_022851</name>
</gene>
<dbReference type="EMBL" id="JAHHUM010001507">
    <property type="protein sequence ID" value="KAK5611045.1"/>
    <property type="molecule type" value="Genomic_DNA"/>
</dbReference>
<evidence type="ECO:0000313" key="3">
    <source>
        <dbReference type="Proteomes" id="UP001311232"/>
    </source>
</evidence>
<evidence type="ECO:0000256" key="1">
    <source>
        <dbReference type="SAM" id="MobiDB-lite"/>
    </source>
</evidence>
<feature type="region of interest" description="Disordered" evidence="1">
    <location>
        <begin position="1"/>
        <end position="33"/>
    </location>
</feature>
<dbReference type="AlphaFoldDB" id="A0AAV9RPY2"/>
<feature type="region of interest" description="Disordered" evidence="1">
    <location>
        <begin position="58"/>
        <end position="79"/>
    </location>
</feature>
<evidence type="ECO:0000313" key="2">
    <source>
        <dbReference type="EMBL" id="KAK5611045.1"/>
    </source>
</evidence>
<reference evidence="2 3" key="1">
    <citation type="submission" date="2021-06" db="EMBL/GenBank/DDBJ databases">
        <authorList>
            <person name="Palmer J.M."/>
        </authorList>
    </citation>
    <scope>NUCLEOTIDE SEQUENCE [LARGE SCALE GENOMIC DNA]</scope>
    <source>
        <strain evidence="2 3">MEX-2019</strain>
        <tissue evidence="2">Muscle</tissue>
    </source>
</reference>
<organism evidence="2 3">
    <name type="scientific">Crenichthys baileyi</name>
    <name type="common">White River springfish</name>
    <dbReference type="NCBI Taxonomy" id="28760"/>
    <lineage>
        <taxon>Eukaryota</taxon>
        <taxon>Metazoa</taxon>
        <taxon>Chordata</taxon>
        <taxon>Craniata</taxon>
        <taxon>Vertebrata</taxon>
        <taxon>Euteleostomi</taxon>
        <taxon>Actinopterygii</taxon>
        <taxon>Neopterygii</taxon>
        <taxon>Teleostei</taxon>
        <taxon>Neoteleostei</taxon>
        <taxon>Acanthomorphata</taxon>
        <taxon>Ovalentaria</taxon>
        <taxon>Atherinomorphae</taxon>
        <taxon>Cyprinodontiformes</taxon>
        <taxon>Goodeidae</taxon>
        <taxon>Crenichthys</taxon>
    </lineage>
</organism>
<keyword evidence="3" id="KW-1185">Reference proteome</keyword>
<proteinExistence type="predicted"/>
<name>A0AAV9RPY2_9TELE</name>
<comment type="caution">
    <text evidence="2">The sequence shown here is derived from an EMBL/GenBank/DDBJ whole genome shotgun (WGS) entry which is preliminary data.</text>
</comment>
<protein>
    <submittedName>
        <fullName evidence="2">Uncharacterized protein</fullName>
    </submittedName>
</protein>
<dbReference type="Proteomes" id="UP001311232">
    <property type="component" value="Unassembled WGS sequence"/>
</dbReference>